<sequence>MRISIGPLSLLVGAAVAVEVVFVTELDIYSSLAPCAQYAVSYNVQSLTYSKCPEDASALQACVCTKNNNLASIASDLAKSVSYSCGSTATDDQASASTVLNAYCNQDKPVTFPTATSPVNAYITEVAEIGALAKCAQSALGYGVASLTWTQCPSDAPALASCACSKNGVSALATRLISSSAKYSCSSHTADVSSALDFFAAFCAMGNGTSSFPKPTNPPGDMTYFITDLPNYSSLAPCAKSAVSYAVQYQTQDLCPDGPQALASCACLKDGMTKEILSSISSGVRYSCESTATDDISSAVNLYNYYCSAAQSLVVASGVTASVEQIYPAGTPISGSRSGSGAKPTSTNGSTSDSSAGANKTSKGPGTGVIVGVVVGVIVVLALIGVVVFFVMKNARKKREQQLASDQVPMTGRPSTSPGNTEFYNGKQELPAESISGPLPPPSPSPSTLKVNHPPRVDTVSPVSAHGGAFSPPAYHAELNGQSPPVPPMPYGAELPGQGSPYYSPRPQGAELQGQVPAHPPNANTAELYGQGAAFQHPPRPELQGQGAAYPPPARPELQGQGAPYPGPFRQELPGQYSNYPTPPQQSAQPYSPYSPAATVSPASTYVQPSPAGHAAGMSWQSGPVPMVHEMDGGAYPAPGQAR</sequence>
<feature type="transmembrane region" description="Helical" evidence="2">
    <location>
        <begin position="369"/>
        <end position="392"/>
    </location>
</feature>
<evidence type="ECO:0000256" key="1">
    <source>
        <dbReference type="SAM" id="MobiDB-lite"/>
    </source>
</evidence>
<feature type="region of interest" description="Disordered" evidence="1">
    <location>
        <begin position="400"/>
        <end position="626"/>
    </location>
</feature>
<feature type="compositionally biased region" description="Low complexity" evidence="1">
    <location>
        <begin position="585"/>
        <end position="599"/>
    </location>
</feature>
<keyword evidence="2" id="KW-0472">Membrane</keyword>
<name>A0AAJ0BCA8_9PEZI</name>
<dbReference type="EMBL" id="MU839833">
    <property type="protein sequence ID" value="KAK1755663.1"/>
    <property type="molecule type" value="Genomic_DNA"/>
</dbReference>
<keyword evidence="2" id="KW-1133">Transmembrane helix</keyword>
<feature type="region of interest" description="Disordered" evidence="1">
    <location>
        <begin position="333"/>
        <end position="363"/>
    </location>
</feature>
<feature type="chain" id="PRO_5042519819" evidence="3">
    <location>
        <begin position="18"/>
        <end position="643"/>
    </location>
</feature>
<keyword evidence="3" id="KW-0732">Signal</keyword>
<proteinExistence type="predicted"/>
<keyword evidence="2" id="KW-0812">Transmembrane</keyword>
<evidence type="ECO:0000256" key="2">
    <source>
        <dbReference type="SAM" id="Phobius"/>
    </source>
</evidence>
<accession>A0AAJ0BCA8</accession>
<evidence type="ECO:0000313" key="4">
    <source>
        <dbReference type="EMBL" id="KAK1755663.1"/>
    </source>
</evidence>
<dbReference type="AlphaFoldDB" id="A0AAJ0BCA8"/>
<dbReference type="Proteomes" id="UP001239445">
    <property type="component" value="Unassembled WGS sequence"/>
</dbReference>
<keyword evidence="5" id="KW-1185">Reference proteome</keyword>
<feature type="signal peptide" evidence="3">
    <location>
        <begin position="1"/>
        <end position="17"/>
    </location>
</feature>
<feature type="compositionally biased region" description="Polar residues" evidence="1">
    <location>
        <begin position="413"/>
        <end position="423"/>
    </location>
</feature>
<comment type="caution">
    <text evidence="4">The sequence shown here is derived from an EMBL/GenBank/DDBJ whole genome shotgun (WGS) entry which is preliminary data.</text>
</comment>
<reference evidence="4" key="1">
    <citation type="submission" date="2023-06" db="EMBL/GenBank/DDBJ databases">
        <title>Genome-scale phylogeny and comparative genomics of the fungal order Sordariales.</title>
        <authorList>
            <consortium name="Lawrence Berkeley National Laboratory"/>
            <person name="Hensen N."/>
            <person name="Bonometti L."/>
            <person name="Westerberg I."/>
            <person name="Brannstrom I.O."/>
            <person name="Guillou S."/>
            <person name="Cros-Aarteil S."/>
            <person name="Calhoun S."/>
            <person name="Haridas S."/>
            <person name="Kuo A."/>
            <person name="Mondo S."/>
            <person name="Pangilinan J."/>
            <person name="Riley R."/>
            <person name="Labutti K."/>
            <person name="Andreopoulos B."/>
            <person name="Lipzen A."/>
            <person name="Chen C."/>
            <person name="Yanf M."/>
            <person name="Daum C."/>
            <person name="Ng V."/>
            <person name="Clum A."/>
            <person name="Steindorff A."/>
            <person name="Ohm R."/>
            <person name="Martin F."/>
            <person name="Silar P."/>
            <person name="Natvig D."/>
            <person name="Lalanne C."/>
            <person name="Gautier V."/>
            <person name="Ament-Velasquez S.L."/>
            <person name="Kruys A."/>
            <person name="Hutchinson M.I."/>
            <person name="Powell A.J."/>
            <person name="Barry K."/>
            <person name="Miller A.N."/>
            <person name="Grigoriev I.V."/>
            <person name="Debuchy R."/>
            <person name="Gladieux P."/>
            <person name="Thoren M.H."/>
            <person name="Johannesson H."/>
        </authorList>
    </citation>
    <scope>NUCLEOTIDE SEQUENCE</scope>
    <source>
        <strain evidence="4">PSN4</strain>
    </source>
</reference>
<protein>
    <submittedName>
        <fullName evidence="4">Uncharacterized protein</fullName>
    </submittedName>
</protein>
<gene>
    <name evidence="4" type="ORF">QBC47DRAFT_360566</name>
</gene>
<evidence type="ECO:0000313" key="5">
    <source>
        <dbReference type="Proteomes" id="UP001239445"/>
    </source>
</evidence>
<organism evidence="4 5">
    <name type="scientific">Echria macrotheca</name>
    <dbReference type="NCBI Taxonomy" id="438768"/>
    <lineage>
        <taxon>Eukaryota</taxon>
        <taxon>Fungi</taxon>
        <taxon>Dikarya</taxon>
        <taxon>Ascomycota</taxon>
        <taxon>Pezizomycotina</taxon>
        <taxon>Sordariomycetes</taxon>
        <taxon>Sordariomycetidae</taxon>
        <taxon>Sordariales</taxon>
        <taxon>Schizotheciaceae</taxon>
        <taxon>Echria</taxon>
    </lineage>
</organism>
<evidence type="ECO:0000256" key="3">
    <source>
        <dbReference type="SAM" id="SignalP"/>
    </source>
</evidence>